<protein>
    <submittedName>
        <fullName evidence="1">Uncharacterized protein</fullName>
    </submittedName>
</protein>
<evidence type="ECO:0000313" key="2">
    <source>
        <dbReference type="Proteomes" id="UP000027395"/>
    </source>
</evidence>
<dbReference type="AlphaFoldDB" id="A0A073CXG2"/>
<accession>A0A073CXG2</accession>
<dbReference type="InterPro" id="IPR014919">
    <property type="entry name" value="XisH"/>
</dbReference>
<reference evidence="1 2" key="1">
    <citation type="journal article" date="2014" name="Appl. Environ. Microbiol.">
        <title>Elucidation of insertion elements encoded on plasmids and in vitro construction of shuttle vectors from the toxic cyanobacterium Planktothrix.</title>
        <authorList>
            <person name="Christiansen G."/>
            <person name="Goesmann A."/>
            <person name="Kurmayer R."/>
        </authorList>
    </citation>
    <scope>NUCLEOTIDE SEQUENCE [LARGE SCALE GENOMIC DNA]</scope>
    <source>
        <strain evidence="1 2">NIVA-CYA 126/8</strain>
    </source>
</reference>
<organism evidence="1 2">
    <name type="scientific">Planktothrix agardhii (strain NIVA-CYA 126/8)</name>
    <dbReference type="NCBI Taxonomy" id="388467"/>
    <lineage>
        <taxon>Bacteria</taxon>
        <taxon>Bacillati</taxon>
        <taxon>Cyanobacteriota</taxon>
        <taxon>Cyanophyceae</taxon>
        <taxon>Oscillatoriophycideae</taxon>
        <taxon>Oscillatoriales</taxon>
        <taxon>Microcoleaceae</taxon>
        <taxon>Planktothrix</taxon>
    </lineage>
</organism>
<name>A0A073CXG2_PLAA1</name>
<gene>
    <name evidence="1" type="ORF">A19Y_3999</name>
</gene>
<dbReference type="STRING" id="388467.A19Y_3999"/>
<dbReference type="Proteomes" id="UP000027395">
    <property type="component" value="Chromosome"/>
</dbReference>
<dbReference type="PATRIC" id="fig|388467.6.peg.3939"/>
<sequence>MLPINHDRLKLTRLGGLASTMAKDVFHQQVRNALIKDGWVRFV</sequence>
<dbReference type="HOGENOM" id="CLU_3237443_0_0_3"/>
<proteinExistence type="predicted"/>
<keyword evidence="2" id="KW-1185">Reference proteome</keyword>
<dbReference type="Pfam" id="PF08814">
    <property type="entry name" value="XisH"/>
    <property type="match status" value="1"/>
</dbReference>
<evidence type="ECO:0000313" key="1">
    <source>
        <dbReference type="EMBL" id="KEI68715.1"/>
    </source>
</evidence>
<dbReference type="EMBL" id="CM002803">
    <property type="protein sequence ID" value="KEI68715.1"/>
    <property type="molecule type" value="Genomic_DNA"/>
</dbReference>